<keyword evidence="5" id="KW-0046">Antibiotic resistance</keyword>
<evidence type="ECO:0000256" key="3">
    <source>
        <dbReference type="ARBA" id="ARBA00022741"/>
    </source>
</evidence>
<dbReference type="SUPFAM" id="SSF52540">
    <property type="entry name" value="P-loop containing nucleoside triphosphate hydrolases"/>
    <property type="match status" value="1"/>
</dbReference>
<comment type="subcellular location">
    <subcellularLocation>
        <location evidence="1">Cell membrane</location>
        <topology evidence="1">Peripheral membrane protein</topology>
    </subcellularLocation>
</comment>
<dbReference type="InterPro" id="IPR003439">
    <property type="entry name" value="ABC_transporter-like_ATP-bd"/>
</dbReference>
<gene>
    <name evidence="7" type="ORF">O4213_17495</name>
</gene>
<evidence type="ECO:0000259" key="6">
    <source>
        <dbReference type="PROSITE" id="PS50893"/>
    </source>
</evidence>
<dbReference type="SMART" id="SM00382">
    <property type="entry name" value="AAA"/>
    <property type="match status" value="1"/>
</dbReference>
<feature type="domain" description="ABC transporter" evidence="6">
    <location>
        <begin position="7"/>
        <end position="237"/>
    </location>
</feature>
<dbReference type="InterPro" id="IPR027417">
    <property type="entry name" value="P-loop_NTPase"/>
</dbReference>
<keyword evidence="2" id="KW-0813">Transport</keyword>
<evidence type="ECO:0000256" key="4">
    <source>
        <dbReference type="ARBA" id="ARBA00022840"/>
    </source>
</evidence>
<proteinExistence type="predicted"/>
<sequence length="315" mass="33116">MNDTNAIEVADLRMSYRGVDALKGIDLVVPAGTVMGLLGPNGAGKTTTVKIIATLLAPTSGAVHINGIDARTHSHQVRSLIGLSGQHAVVDDNLTGHENLVMIARLSGLGRKQATLRSRELLEQFNLATAGKRRVATYSGGMRRRIDLAGAIIIRPPVLLLDEPTASLDPISRTELWSEIKALVYEGTSVLLTTQYLEEADQLADAVTVIVGGEVVARGTPAELKSTLRTAQVRLQLAHAVDARSASEVVGRLDGVQSVGVDDAVVTFSTHDASRSLTHAIGVLARTGIEVADSSVSEPTLDDVFVSLAGSAPRG</sequence>
<dbReference type="InterPro" id="IPR003593">
    <property type="entry name" value="AAA+_ATPase"/>
</dbReference>
<dbReference type="Proteomes" id="UP001067235">
    <property type="component" value="Unassembled WGS sequence"/>
</dbReference>
<dbReference type="PROSITE" id="PS50893">
    <property type="entry name" value="ABC_TRANSPORTER_2"/>
    <property type="match status" value="1"/>
</dbReference>
<evidence type="ECO:0000313" key="8">
    <source>
        <dbReference type="Proteomes" id="UP001067235"/>
    </source>
</evidence>
<dbReference type="Pfam" id="PF13732">
    <property type="entry name" value="DrrA1-3_C"/>
    <property type="match status" value="1"/>
</dbReference>
<dbReference type="EMBL" id="JAPWIE010000005">
    <property type="protein sequence ID" value="MCZ4551788.1"/>
    <property type="molecule type" value="Genomic_DNA"/>
</dbReference>
<protein>
    <submittedName>
        <fullName evidence="7">ATP-binding cassette domain-containing protein</fullName>
    </submittedName>
</protein>
<dbReference type="GO" id="GO:0005524">
    <property type="term" value="F:ATP binding"/>
    <property type="evidence" value="ECO:0007669"/>
    <property type="project" value="UniProtKB-KW"/>
</dbReference>
<evidence type="ECO:0000256" key="1">
    <source>
        <dbReference type="ARBA" id="ARBA00004202"/>
    </source>
</evidence>
<evidence type="ECO:0000256" key="5">
    <source>
        <dbReference type="ARBA" id="ARBA00023251"/>
    </source>
</evidence>
<dbReference type="Gene3D" id="3.40.50.300">
    <property type="entry name" value="P-loop containing nucleotide triphosphate hydrolases"/>
    <property type="match status" value="1"/>
</dbReference>
<evidence type="ECO:0000313" key="7">
    <source>
        <dbReference type="EMBL" id="MCZ4551788.1"/>
    </source>
</evidence>
<keyword evidence="3" id="KW-0547">Nucleotide-binding</keyword>
<dbReference type="Pfam" id="PF00005">
    <property type="entry name" value="ABC_tran"/>
    <property type="match status" value="1"/>
</dbReference>
<name>A0ABT4MXP1_GORRU</name>
<dbReference type="PANTHER" id="PTHR42711">
    <property type="entry name" value="ABC TRANSPORTER ATP-BINDING PROTEIN"/>
    <property type="match status" value="1"/>
</dbReference>
<dbReference type="InterPro" id="IPR050763">
    <property type="entry name" value="ABC_transporter_ATP-binding"/>
</dbReference>
<dbReference type="InterPro" id="IPR017871">
    <property type="entry name" value="ABC_transporter-like_CS"/>
</dbReference>
<dbReference type="InterPro" id="IPR025302">
    <property type="entry name" value="DrrA1/2-like_C"/>
</dbReference>
<keyword evidence="4 7" id="KW-0067">ATP-binding</keyword>
<reference evidence="7" key="1">
    <citation type="submission" date="2022-12" db="EMBL/GenBank/DDBJ databases">
        <authorList>
            <person name="Krivoruchko A.V."/>
            <person name="Elkin A."/>
        </authorList>
    </citation>
    <scope>NUCLEOTIDE SEQUENCE</scope>
    <source>
        <strain evidence="7">IEGM 1388</strain>
    </source>
</reference>
<dbReference type="RefSeq" id="WP_301572689.1">
    <property type="nucleotide sequence ID" value="NZ_JAPWIE010000005.1"/>
</dbReference>
<accession>A0ABT4MXP1</accession>
<keyword evidence="8" id="KW-1185">Reference proteome</keyword>
<organism evidence="7 8">
    <name type="scientific">Gordonia rubripertincta</name>
    <name type="common">Rhodococcus corallinus</name>
    <dbReference type="NCBI Taxonomy" id="36822"/>
    <lineage>
        <taxon>Bacteria</taxon>
        <taxon>Bacillati</taxon>
        <taxon>Actinomycetota</taxon>
        <taxon>Actinomycetes</taxon>
        <taxon>Mycobacteriales</taxon>
        <taxon>Gordoniaceae</taxon>
        <taxon>Gordonia</taxon>
    </lineage>
</organism>
<dbReference type="PANTHER" id="PTHR42711:SF19">
    <property type="entry name" value="DOXORUBICIN RESISTANCE ATP-BINDING PROTEIN DRRA"/>
    <property type="match status" value="1"/>
</dbReference>
<evidence type="ECO:0000256" key="2">
    <source>
        <dbReference type="ARBA" id="ARBA00022448"/>
    </source>
</evidence>
<comment type="caution">
    <text evidence="7">The sequence shown here is derived from an EMBL/GenBank/DDBJ whole genome shotgun (WGS) entry which is preliminary data.</text>
</comment>
<dbReference type="PROSITE" id="PS00211">
    <property type="entry name" value="ABC_TRANSPORTER_1"/>
    <property type="match status" value="1"/>
</dbReference>